<sequence length="17" mass="1939">MIAGAGLMKFMIYCSFR</sequence>
<proteinExistence type="predicted"/>
<name>A0A0A8YRE5_ARUDO</name>
<dbReference type="EMBL" id="GBRH01269657">
    <property type="protein sequence ID" value="JAD28238.1"/>
    <property type="molecule type" value="Transcribed_RNA"/>
</dbReference>
<dbReference type="AlphaFoldDB" id="A0A0A8YRE5"/>
<reference evidence="1" key="2">
    <citation type="journal article" date="2015" name="Data Brief">
        <title>Shoot transcriptome of the giant reed, Arundo donax.</title>
        <authorList>
            <person name="Barrero R.A."/>
            <person name="Guerrero F.D."/>
            <person name="Moolhuijzen P."/>
            <person name="Goolsby J.A."/>
            <person name="Tidwell J."/>
            <person name="Bellgard S.E."/>
            <person name="Bellgard M.I."/>
        </authorList>
    </citation>
    <scope>NUCLEOTIDE SEQUENCE</scope>
    <source>
        <tissue evidence="1">Shoot tissue taken approximately 20 cm above the soil surface</tissue>
    </source>
</reference>
<reference evidence="1" key="1">
    <citation type="submission" date="2014-09" db="EMBL/GenBank/DDBJ databases">
        <authorList>
            <person name="Magalhaes I.L.F."/>
            <person name="Oliveira U."/>
            <person name="Santos F.R."/>
            <person name="Vidigal T.H.D.A."/>
            <person name="Brescovit A.D."/>
            <person name="Santos A.J."/>
        </authorList>
    </citation>
    <scope>NUCLEOTIDE SEQUENCE</scope>
    <source>
        <tissue evidence="1">Shoot tissue taken approximately 20 cm above the soil surface</tissue>
    </source>
</reference>
<accession>A0A0A8YRE5</accession>
<protein>
    <submittedName>
        <fullName evidence="1">Uncharacterized protein</fullName>
    </submittedName>
</protein>
<evidence type="ECO:0000313" key="1">
    <source>
        <dbReference type="EMBL" id="JAD28238.1"/>
    </source>
</evidence>
<organism evidence="1">
    <name type="scientific">Arundo donax</name>
    <name type="common">Giant reed</name>
    <name type="synonym">Donax arundinaceus</name>
    <dbReference type="NCBI Taxonomy" id="35708"/>
    <lineage>
        <taxon>Eukaryota</taxon>
        <taxon>Viridiplantae</taxon>
        <taxon>Streptophyta</taxon>
        <taxon>Embryophyta</taxon>
        <taxon>Tracheophyta</taxon>
        <taxon>Spermatophyta</taxon>
        <taxon>Magnoliopsida</taxon>
        <taxon>Liliopsida</taxon>
        <taxon>Poales</taxon>
        <taxon>Poaceae</taxon>
        <taxon>PACMAD clade</taxon>
        <taxon>Arundinoideae</taxon>
        <taxon>Arundineae</taxon>
        <taxon>Arundo</taxon>
    </lineage>
</organism>